<proteinExistence type="predicted"/>
<evidence type="ECO:0000313" key="2">
    <source>
        <dbReference type="Proteomes" id="UP001500503"/>
    </source>
</evidence>
<organism evidence="1 2">
    <name type="scientific">Actinoallomurus oryzae</name>
    <dbReference type="NCBI Taxonomy" id="502180"/>
    <lineage>
        <taxon>Bacteria</taxon>
        <taxon>Bacillati</taxon>
        <taxon>Actinomycetota</taxon>
        <taxon>Actinomycetes</taxon>
        <taxon>Streptosporangiales</taxon>
        <taxon>Thermomonosporaceae</taxon>
        <taxon>Actinoallomurus</taxon>
    </lineage>
</organism>
<dbReference type="PANTHER" id="PTHR21174:SF0">
    <property type="entry name" value="HD PHOSPHOHYDROLASE FAMILY PROTEIN-RELATED"/>
    <property type="match status" value="1"/>
</dbReference>
<dbReference type="PANTHER" id="PTHR21174">
    <property type="match status" value="1"/>
</dbReference>
<keyword evidence="2" id="KW-1185">Reference proteome</keyword>
<reference evidence="2" key="1">
    <citation type="journal article" date="2019" name="Int. J. Syst. Evol. Microbiol.">
        <title>The Global Catalogue of Microorganisms (GCM) 10K type strain sequencing project: providing services to taxonomists for standard genome sequencing and annotation.</title>
        <authorList>
            <consortium name="The Broad Institute Genomics Platform"/>
            <consortium name="The Broad Institute Genome Sequencing Center for Infectious Disease"/>
            <person name="Wu L."/>
            <person name="Ma J."/>
        </authorList>
    </citation>
    <scope>NUCLEOTIDE SEQUENCE [LARGE SCALE GENOMIC DNA]</scope>
    <source>
        <strain evidence="2">JCM 17933</strain>
    </source>
</reference>
<dbReference type="RefSeq" id="WP_345456274.1">
    <property type="nucleotide sequence ID" value="NZ_BAABHF010000007.1"/>
</dbReference>
<dbReference type="EMBL" id="BAABHF010000007">
    <property type="protein sequence ID" value="GAA4482609.1"/>
    <property type="molecule type" value="Genomic_DNA"/>
</dbReference>
<dbReference type="SUPFAM" id="SSF109604">
    <property type="entry name" value="HD-domain/PDEase-like"/>
    <property type="match status" value="1"/>
</dbReference>
<comment type="caution">
    <text evidence="1">The sequence shown here is derived from an EMBL/GenBank/DDBJ whole genome shotgun (WGS) entry which is preliminary data.</text>
</comment>
<evidence type="ECO:0008006" key="3">
    <source>
        <dbReference type="Google" id="ProtNLM"/>
    </source>
</evidence>
<name>A0ABP8P9N2_9ACTN</name>
<dbReference type="Gene3D" id="1.10.3210.10">
    <property type="entry name" value="Hypothetical protein af1432"/>
    <property type="match status" value="1"/>
</dbReference>
<evidence type="ECO:0000313" key="1">
    <source>
        <dbReference type="EMBL" id="GAA4482609.1"/>
    </source>
</evidence>
<dbReference type="Proteomes" id="UP001500503">
    <property type="component" value="Unassembled WGS sequence"/>
</dbReference>
<protein>
    <recommendedName>
        <fullName evidence="3">Metal-dependent phosphohydrolase</fullName>
    </recommendedName>
</protein>
<gene>
    <name evidence="1" type="ORF">GCM10023191_003030</name>
</gene>
<sequence>MDLLPRWPGPEPLGAELLRRYAEPHRRYHTTRHLAEVLDHVDELAGEAADAGTVRLAAWFHDAVYDPTRGDNEERSAVLAERMLADTDLSAATVAEVARLVRLTATHDPAEGDRDGAVLCDADLAVLAAPPDRYADYAAAVREEYAAVPDEAFRAGRAEILRGLLALPALYRTAPARERWEAAARHNVETELMLLGSASGGAVPPG</sequence>
<accession>A0ABP8P9N2</accession>
<dbReference type="InterPro" id="IPR009218">
    <property type="entry name" value="HD_phosphohydro"/>
</dbReference>
<dbReference type="PIRSF" id="PIRSF035170">
    <property type="entry name" value="HD_phosphohydro"/>
    <property type="match status" value="1"/>
</dbReference>